<sequence length="175" mass="18915">MRQGFTLLELIVTLLILSIVLGWGVPATIDMARTMRLQGAAQDTYALLQYARSDALSSGENRFVVWDDEDGAWCAAVADNDDCDCLTEDCSIDGVLRQINGNDYAGVVFASANFSGGEHTRFDAMRGLAEGNAGTVTYQLRNSSNVVEQEVRVVVSTLGRLRYCQEGGVGSYPAC</sequence>
<dbReference type="GO" id="GO:0015627">
    <property type="term" value="C:type II protein secretion system complex"/>
    <property type="evidence" value="ECO:0007669"/>
    <property type="project" value="InterPro"/>
</dbReference>
<keyword evidence="7" id="KW-1133">Transmembrane helix</keyword>
<keyword evidence="8" id="KW-0472">Membrane</keyword>
<dbReference type="NCBIfam" id="TIGR02532">
    <property type="entry name" value="IV_pilin_GFxxxE"/>
    <property type="match status" value="1"/>
</dbReference>
<name>A0A0K6GZ61_9GAMM</name>
<evidence type="ECO:0000256" key="5">
    <source>
        <dbReference type="ARBA" id="ARBA00022519"/>
    </source>
</evidence>
<accession>A0A0K6GZ61</accession>
<dbReference type="GO" id="GO:0015628">
    <property type="term" value="P:protein secretion by the type II secretion system"/>
    <property type="evidence" value="ECO:0007669"/>
    <property type="project" value="InterPro"/>
</dbReference>
<dbReference type="InterPro" id="IPR022346">
    <property type="entry name" value="T2SS_GspH"/>
</dbReference>
<evidence type="ECO:0000313" key="12">
    <source>
        <dbReference type="EMBL" id="CUA83803.1"/>
    </source>
</evidence>
<evidence type="ECO:0000256" key="10">
    <source>
        <dbReference type="ARBA" id="ARBA00030775"/>
    </source>
</evidence>
<keyword evidence="5" id="KW-0997">Cell inner membrane</keyword>
<dbReference type="InterPro" id="IPR012902">
    <property type="entry name" value="N_methyl_site"/>
</dbReference>
<dbReference type="InterPro" id="IPR045584">
    <property type="entry name" value="Pilin-like"/>
</dbReference>
<evidence type="ECO:0000313" key="13">
    <source>
        <dbReference type="Proteomes" id="UP000182598"/>
    </source>
</evidence>
<comment type="similarity">
    <text evidence="9">Belongs to the GSP H family.</text>
</comment>
<dbReference type="EMBL" id="CYHB01000001">
    <property type="protein sequence ID" value="CUA83803.1"/>
    <property type="molecule type" value="Genomic_DNA"/>
</dbReference>
<dbReference type="Gene3D" id="3.55.40.10">
    <property type="entry name" value="minor pseudopilin epsh domain"/>
    <property type="match status" value="1"/>
</dbReference>
<dbReference type="Pfam" id="PF12019">
    <property type="entry name" value="GspH"/>
    <property type="match status" value="1"/>
</dbReference>
<dbReference type="AlphaFoldDB" id="A0A0K6GZ61"/>
<reference evidence="13" key="1">
    <citation type="submission" date="2015-08" db="EMBL/GenBank/DDBJ databases">
        <authorList>
            <person name="Varghese N."/>
        </authorList>
    </citation>
    <scope>NUCLEOTIDE SEQUENCE [LARGE SCALE GENOMIC DNA]</scope>
    <source>
        <strain evidence="13">DSM 27808</strain>
    </source>
</reference>
<dbReference type="Pfam" id="PF07963">
    <property type="entry name" value="N_methyl"/>
    <property type="match status" value="1"/>
</dbReference>
<protein>
    <recommendedName>
        <fullName evidence="2">Type II secretion system protein H</fullName>
    </recommendedName>
    <alternativeName>
        <fullName evidence="10">General secretion pathway protein H</fullName>
    </alternativeName>
</protein>
<keyword evidence="13" id="KW-1185">Reference proteome</keyword>
<gene>
    <name evidence="12" type="ORF">Ga0061064_0775</name>
</gene>
<dbReference type="OrthoDB" id="6238532at2"/>
<evidence type="ECO:0000259" key="11">
    <source>
        <dbReference type="Pfam" id="PF12019"/>
    </source>
</evidence>
<keyword evidence="6" id="KW-0812">Transmembrane</keyword>
<evidence type="ECO:0000256" key="7">
    <source>
        <dbReference type="ARBA" id="ARBA00022989"/>
    </source>
</evidence>
<evidence type="ECO:0000256" key="9">
    <source>
        <dbReference type="ARBA" id="ARBA00025772"/>
    </source>
</evidence>
<keyword evidence="3" id="KW-1003">Cell membrane</keyword>
<evidence type="ECO:0000256" key="1">
    <source>
        <dbReference type="ARBA" id="ARBA00004377"/>
    </source>
</evidence>
<organism evidence="12 13">
    <name type="scientific">Pseudidiomarina woesei</name>
    <dbReference type="NCBI Taxonomy" id="1381080"/>
    <lineage>
        <taxon>Bacteria</taxon>
        <taxon>Pseudomonadati</taxon>
        <taxon>Pseudomonadota</taxon>
        <taxon>Gammaproteobacteria</taxon>
        <taxon>Alteromonadales</taxon>
        <taxon>Idiomarinaceae</taxon>
        <taxon>Pseudidiomarina</taxon>
    </lineage>
</organism>
<evidence type="ECO:0000256" key="2">
    <source>
        <dbReference type="ARBA" id="ARBA00021549"/>
    </source>
</evidence>
<feature type="domain" description="General secretion pathway GspH" evidence="11">
    <location>
        <begin position="40"/>
        <end position="159"/>
    </location>
</feature>
<evidence type="ECO:0000256" key="3">
    <source>
        <dbReference type="ARBA" id="ARBA00022475"/>
    </source>
</evidence>
<evidence type="ECO:0000256" key="8">
    <source>
        <dbReference type="ARBA" id="ARBA00023136"/>
    </source>
</evidence>
<comment type="subcellular location">
    <subcellularLocation>
        <location evidence="1">Cell inner membrane</location>
        <topology evidence="1">Single-pass membrane protein</topology>
    </subcellularLocation>
</comment>
<evidence type="ECO:0000256" key="4">
    <source>
        <dbReference type="ARBA" id="ARBA00022481"/>
    </source>
</evidence>
<dbReference type="GO" id="GO:0005886">
    <property type="term" value="C:plasma membrane"/>
    <property type="evidence" value="ECO:0007669"/>
    <property type="project" value="UniProtKB-SubCell"/>
</dbReference>
<dbReference type="Proteomes" id="UP000182598">
    <property type="component" value="Unassembled WGS sequence"/>
</dbReference>
<dbReference type="RefSeq" id="WP_055438424.1">
    <property type="nucleotide sequence ID" value="NZ_CYHB01000001.1"/>
</dbReference>
<evidence type="ECO:0000256" key="6">
    <source>
        <dbReference type="ARBA" id="ARBA00022692"/>
    </source>
</evidence>
<proteinExistence type="inferred from homology"/>
<dbReference type="SUPFAM" id="SSF54523">
    <property type="entry name" value="Pili subunits"/>
    <property type="match status" value="1"/>
</dbReference>
<keyword evidence="4" id="KW-0488">Methylation</keyword>